<dbReference type="InterPro" id="IPR047057">
    <property type="entry name" value="MerR_fam"/>
</dbReference>
<dbReference type="Gene3D" id="1.10.1660.10">
    <property type="match status" value="1"/>
</dbReference>
<dbReference type="PANTHER" id="PTHR30204">
    <property type="entry name" value="REDOX-CYCLING DRUG-SENSING TRANSCRIPTIONAL ACTIVATOR SOXR"/>
    <property type="match status" value="1"/>
</dbReference>
<dbReference type="Pfam" id="PF13411">
    <property type="entry name" value="MerR_1"/>
    <property type="match status" value="1"/>
</dbReference>
<evidence type="ECO:0000256" key="2">
    <source>
        <dbReference type="ARBA" id="ARBA00023125"/>
    </source>
</evidence>
<evidence type="ECO:0000256" key="1">
    <source>
        <dbReference type="ARBA" id="ARBA00023015"/>
    </source>
</evidence>
<proteinExistence type="predicted"/>
<evidence type="ECO:0000313" key="5">
    <source>
        <dbReference type="EMBL" id="KGQ29836.1"/>
    </source>
</evidence>
<dbReference type="InterPro" id="IPR000551">
    <property type="entry name" value="MerR-type_HTH_dom"/>
</dbReference>
<dbReference type="EMBL" id="JPXY01000067">
    <property type="protein sequence ID" value="KGQ29836.1"/>
    <property type="molecule type" value="Genomic_DNA"/>
</dbReference>
<name>A0A0A2XBR0_9PAST</name>
<dbReference type="Proteomes" id="UP000030418">
    <property type="component" value="Unassembled WGS sequence"/>
</dbReference>
<evidence type="ECO:0000259" key="4">
    <source>
        <dbReference type="PROSITE" id="PS50937"/>
    </source>
</evidence>
<dbReference type="InterPro" id="IPR009061">
    <property type="entry name" value="DNA-bd_dom_put_sf"/>
</dbReference>
<keyword evidence="3" id="KW-0804">Transcription</keyword>
<evidence type="ECO:0000313" key="6">
    <source>
        <dbReference type="Proteomes" id="UP000030418"/>
    </source>
</evidence>
<dbReference type="PROSITE" id="PS50937">
    <property type="entry name" value="HTH_MERR_2"/>
    <property type="match status" value="1"/>
</dbReference>
<accession>A0A0A2XBR0</accession>
<keyword evidence="6" id="KW-1185">Reference proteome</keyword>
<dbReference type="GO" id="GO:0003700">
    <property type="term" value="F:DNA-binding transcription factor activity"/>
    <property type="evidence" value="ECO:0007669"/>
    <property type="project" value="InterPro"/>
</dbReference>
<sequence length="132" mass="15443">MSKIFKIKQASEQTGVHLETIRYYEKQGLIKPTFQANGYRVFDENQLEQLRFIKTCRNIGFSLNDIQVLLTFQTTPNHQCDDVDELTQKHLSHINEQIKQLQEVKSFLEQIIGCQNKEIENCQIIKSIKDKG</sequence>
<reference evidence="5 6" key="1">
    <citation type="submission" date="2014-08" db="EMBL/GenBank/DDBJ databases">
        <title>Chaperone-usher fimbriae in a diverse selection of Gallibacterium genomes.</title>
        <authorList>
            <person name="Kudirkiene E."/>
            <person name="Bager R.J."/>
            <person name="Johnson T.J."/>
            <person name="Bojesen A.M."/>
        </authorList>
    </citation>
    <scope>NUCLEOTIDE SEQUENCE [LARGE SCALE GENOMIC DNA]</scope>
    <source>
        <strain evidence="5 6">CCM5976</strain>
    </source>
</reference>
<comment type="caution">
    <text evidence="5">The sequence shown here is derived from an EMBL/GenBank/DDBJ whole genome shotgun (WGS) entry which is preliminary data.</text>
</comment>
<dbReference type="GO" id="GO:0003677">
    <property type="term" value="F:DNA binding"/>
    <property type="evidence" value="ECO:0007669"/>
    <property type="project" value="UniProtKB-KW"/>
</dbReference>
<dbReference type="PRINTS" id="PR00040">
    <property type="entry name" value="HTHMERR"/>
</dbReference>
<organism evidence="5 6">
    <name type="scientific">Gallibacterium genomosp. 2</name>
    <dbReference type="NCBI Taxonomy" id="155517"/>
    <lineage>
        <taxon>Bacteria</taxon>
        <taxon>Pseudomonadati</taxon>
        <taxon>Pseudomonadota</taxon>
        <taxon>Gammaproteobacteria</taxon>
        <taxon>Pasteurellales</taxon>
        <taxon>Pasteurellaceae</taxon>
        <taxon>Gallibacterium</taxon>
    </lineage>
</organism>
<gene>
    <name evidence="5" type="ORF">P375_11800</name>
</gene>
<dbReference type="PANTHER" id="PTHR30204:SF94">
    <property type="entry name" value="HEAVY METAL-DEPENDENT TRANSCRIPTIONAL REGULATOR HI_0293-RELATED"/>
    <property type="match status" value="1"/>
</dbReference>
<keyword evidence="2" id="KW-0238">DNA-binding</keyword>
<feature type="domain" description="HTH merR-type" evidence="4">
    <location>
        <begin position="1"/>
        <end position="72"/>
    </location>
</feature>
<evidence type="ECO:0000256" key="3">
    <source>
        <dbReference type="ARBA" id="ARBA00023163"/>
    </source>
</evidence>
<dbReference type="SUPFAM" id="SSF46955">
    <property type="entry name" value="Putative DNA-binding domain"/>
    <property type="match status" value="1"/>
</dbReference>
<dbReference type="RefSeq" id="WP_039092659.1">
    <property type="nucleotide sequence ID" value="NZ_JPXY01000067.1"/>
</dbReference>
<dbReference type="AlphaFoldDB" id="A0A0A2XBR0"/>
<protein>
    <submittedName>
        <fullName evidence="5">MerR family transcriptional regulator</fullName>
    </submittedName>
</protein>
<dbReference type="SMART" id="SM00422">
    <property type="entry name" value="HTH_MERR"/>
    <property type="match status" value="1"/>
</dbReference>
<keyword evidence="1" id="KW-0805">Transcription regulation</keyword>